<dbReference type="Proteomes" id="UP000327157">
    <property type="component" value="Chromosome 12"/>
</dbReference>
<reference evidence="2" key="2">
    <citation type="submission" date="2019-10" db="EMBL/GenBank/DDBJ databases">
        <title>A de novo genome assembly of a pear dwarfing rootstock.</title>
        <authorList>
            <person name="Wang F."/>
            <person name="Wang J."/>
            <person name="Li S."/>
            <person name="Zhang Y."/>
            <person name="Fang M."/>
            <person name="Ma L."/>
            <person name="Zhao Y."/>
            <person name="Jiang S."/>
        </authorList>
    </citation>
    <scope>NUCLEOTIDE SEQUENCE [LARGE SCALE GENOMIC DNA]</scope>
</reference>
<organism evidence="1 2">
    <name type="scientific">Pyrus ussuriensis x Pyrus communis</name>
    <dbReference type="NCBI Taxonomy" id="2448454"/>
    <lineage>
        <taxon>Eukaryota</taxon>
        <taxon>Viridiplantae</taxon>
        <taxon>Streptophyta</taxon>
        <taxon>Embryophyta</taxon>
        <taxon>Tracheophyta</taxon>
        <taxon>Spermatophyta</taxon>
        <taxon>Magnoliopsida</taxon>
        <taxon>eudicotyledons</taxon>
        <taxon>Gunneridae</taxon>
        <taxon>Pentapetalae</taxon>
        <taxon>rosids</taxon>
        <taxon>fabids</taxon>
        <taxon>Rosales</taxon>
        <taxon>Rosaceae</taxon>
        <taxon>Amygdaloideae</taxon>
        <taxon>Maleae</taxon>
        <taxon>Pyrus</taxon>
    </lineage>
</organism>
<gene>
    <name evidence="1" type="ORF">D8674_008273</name>
</gene>
<dbReference type="PANTHER" id="PTHR48167">
    <property type="entry name" value="EXPRESSED PROTEIN"/>
    <property type="match status" value="1"/>
</dbReference>
<proteinExistence type="predicted"/>
<comment type="caution">
    <text evidence="1">The sequence shown here is derived from an EMBL/GenBank/DDBJ whole genome shotgun (WGS) entry which is preliminary data.</text>
</comment>
<sequence length="241" mass="26878">MWKLGLLRAAITSNVAARMAVAQNRTLPSVLYEPARRFSTEAEKPPQDSGVRSASGAFAVRSDARGLTPIDPLLNKLTSRMPQTFLIPISKLAFTLTFDSLLLFSLGISRNTLKTDIVNMLEGCNLRLEDVKVVQFQSWKAFDNATRVISRKGRLYKLERANRSQWDNLTSHDGKTVRIPQTAAPEDVGRFLSGCEYNSSSFQIIFRCFPEPFKFVTVCVASQTEAMNAFLAKNKGFCQNG</sequence>
<reference evidence="1 2" key="1">
    <citation type="submission" date="2019-09" db="EMBL/GenBank/DDBJ databases">
        <authorList>
            <person name="Ou C."/>
        </authorList>
    </citation>
    <scope>NUCLEOTIDE SEQUENCE [LARGE SCALE GENOMIC DNA]</scope>
    <source>
        <strain evidence="1">S2</strain>
        <tissue evidence="1">Leaf</tissue>
    </source>
</reference>
<dbReference type="PANTHER" id="PTHR48167:SF2">
    <property type="entry name" value="EXPRESSED PROTEIN"/>
    <property type="match status" value="1"/>
</dbReference>
<dbReference type="EMBL" id="SMOL01000143">
    <property type="protein sequence ID" value="KAB2630754.1"/>
    <property type="molecule type" value="Genomic_DNA"/>
</dbReference>
<reference evidence="1 2" key="3">
    <citation type="submission" date="2019-11" db="EMBL/GenBank/DDBJ databases">
        <title>A de novo genome assembly of a pear dwarfing rootstock.</title>
        <authorList>
            <person name="Wang F."/>
            <person name="Wang J."/>
            <person name="Li S."/>
            <person name="Zhang Y."/>
            <person name="Fang M."/>
            <person name="Ma L."/>
            <person name="Zhao Y."/>
            <person name="Jiang S."/>
        </authorList>
    </citation>
    <scope>NUCLEOTIDE SEQUENCE [LARGE SCALE GENOMIC DNA]</scope>
    <source>
        <strain evidence="1">S2</strain>
        <tissue evidence="1">Leaf</tissue>
    </source>
</reference>
<dbReference type="OrthoDB" id="2013327at2759"/>
<dbReference type="AlphaFoldDB" id="A0A5N5I571"/>
<evidence type="ECO:0000313" key="2">
    <source>
        <dbReference type="Proteomes" id="UP000327157"/>
    </source>
</evidence>
<name>A0A5N5I571_9ROSA</name>
<protein>
    <submittedName>
        <fullName evidence="1">Uncharacterized protein</fullName>
    </submittedName>
</protein>
<accession>A0A5N5I571</accession>
<keyword evidence="2" id="KW-1185">Reference proteome</keyword>
<evidence type="ECO:0000313" key="1">
    <source>
        <dbReference type="EMBL" id="KAB2630754.1"/>
    </source>
</evidence>